<dbReference type="RefSeq" id="WP_311665555.1">
    <property type="nucleotide sequence ID" value="NZ_JAVREO010000003.1"/>
</dbReference>
<organism evidence="1 2">
    <name type="scientific">Streptomyces chisholmiae</name>
    <dbReference type="NCBI Taxonomy" id="3075540"/>
    <lineage>
        <taxon>Bacteria</taxon>
        <taxon>Bacillati</taxon>
        <taxon>Actinomycetota</taxon>
        <taxon>Actinomycetes</taxon>
        <taxon>Kitasatosporales</taxon>
        <taxon>Streptomycetaceae</taxon>
        <taxon>Streptomyces</taxon>
    </lineage>
</organism>
<sequence length="166" mass="18736">MDVSGWPLERLRVFAVEGDDWWRLEAVRLVAQQRALAAGQPAEVRRRWAALALFANRRTAGDGATRALTQEFWLRTWVIERLGPEPGQPDWEAEALADDTLAALTLTAADAAARADDWRALPLDEIRALRRHKNLTAHLATLVDQLEPGPRRDQLLPWVRVRGLLP</sequence>
<proteinExistence type="predicted"/>
<protein>
    <submittedName>
        <fullName evidence="1">Uncharacterized protein</fullName>
    </submittedName>
</protein>
<dbReference type="EMBL" id="JAVREO010000003">
    <property type="protein sequence ID" value="MDT0265819.1"/>
    <property type="molecule type" value="Genomic_DNA"/>
</dbReference>
<evidence type="ECO:0000313" key="2">
    <source>
        <dbReference type="Proteomes" id="UP001183410"/>
    </source>
</evidence>
<accession>A0ABU2JMR5</accession>
<evidence type="ECO:0000313" key="1">
    <source>
        <dbReference type="EMBL" id="MDT0265819.1"/>
    </source>
</evidence>
<reference evidence="2" key="1">
    <citation type="submission" date="2023-07" db="EMBL/GenBank/DDBJ databases">
        <title>30 novel species of actinomycetes from the DSMZ collection.</title>
        <authorList>
            <person name="Nouioui I."/>
        </authorList>
    </citation>
    <scope>NUCLEOTIDE SEQUENCE [LARGE SCALE GENOMIC DNA]</scope>
    <source>
        <strain evidence="2">DSM 44915</strain>
    </source>
</reference>
<comment type="caution">
    <text evidence="1">The sequence shown here is derived from an EMBL/GenBank/DDBJ whole genome shotgun (WGS) entry which is preliminary data.</text>
</comment>
<gene>
    <name evidence="1" type="ORF">RM844_05890</name>
</gene>
<keyword evidence="2" id="KW-1185">Reference proteome</keyword>
<name>A0ABU2JMR5_9ACTN</name>
<dbReference type="Proteomes" id="UP001183410">
    <property type="component" value="Unassembled WGS sequence"/>
</dbReference>